<comment type="caution">
    <text evidence="2">The sequence shown here is derived from an EMBL/GenBank/DDBJ whole genome shotgun (WGS) entry which is preliminary data.</text>
</comment>
<name>A0A1R1Y1K5_9FUNG</name>
<dbReference type="OrthoDB" id="10327110at2759"/>
<evidence type="ECO:0000313" key="2">
    <source>
        <dbReference type="EMBL" id="OMJ20709.1"/>
    </source>
</evidence>
<keyword evidence="1" id="KW-1133">Transmembrane helix</keyword>
<keyword evidence="1" id="KW-0812">Transmembrane</keyword>
<proteinExistence type="predicted"/>
<organism evidence="2 3">
    <name type="scientific">Smittium culicis</name>
    <dbReference type="NCBI Taxonomy" id="133412"/>
    <lineage>
        <taxon>Eukaryota</taxon>
        <taxon>Fungi</taxon>
        <taxon>Fungi incertae sedis</taxon>
        <taxon>Zoopagomycota</taxon>
        <taxon>Kickxellomycotina</taxon>
        <taxon>Harpellomycetes</taxon>
        <taxon>Harpellales</taxon>
        <taxon>Legeriomycetaceae</taxon>
        <taxon>Smittium</taxon>
    </lineage>
</organism>
<dbReference type="Proteomes" id="UP000187283">
    <property type="component" value="Unassembled WGS sequence"/>
</dbReference>
<reference evidence="2 3" key="1">
    <citation type="submission" date="2017-01" db="EMBL/GenBank/DDBJ databases">
        <authorList>
            <person name="Mah S.A."/>
            <person name="Swanson W.J."/>
            <person name="Moy G.W."/>
            <person name="Vacquier V.D."/>
        </authorList>
    </citation>
    <scope>NUCLEOTIDE SEQUENCE [LARGE SCALE GENOMIC DNA]</scope>
    <source>
        <strain evidence="2 3">GSMNP</strain>
    </source>
</reference>
<evidence type="ECO:0000256" key="1">
    <source>
        <dbReference type="SAM" id="Phobius"/>
    </source>
</evidence>
<protein>
    <submittedName>
        <fullName evidence="2">Uncharacterized protein</fullName>
    </submittedName>
</protein>
<accession>A0A1R1Y1K5</accession>
<keyword evidence="1" id="KW-0472">Membrane</keyword>
<dbReference type="EMBL" id="LSSN01001173">
    <property type="protein sequence ID" value="OMJ20709.1"/>
    <property type="molecule type" value="Genomic_DNA"/>
</dbReference>
<sequence length="324" mass="36890">MSPALEVISHFQGLAFLTLFSLTIFAFYRAFTLITKNKYASWANSTKNDANVNFLTLPTFGSRTMNIQAGNSIVFQLTRSLSLDYLDFTANLFRYSGFYSFFKGYTSLPIQPLMVYPKPLPKVPSETLPKSRHIKTPKSSGPLKSIVFKAFSISVKSKFKTNYKSSRKSTFRRSLSFLKPKKSVNYSPLFGLYNRKITKSSSLNTLFDNSISDFNSKPKNSISVGWLHKNDPCFSQNQYPSQNDLPDNDENDFSNNFFDFSNTLEQHSPYDEFSLLNSSNPSTSSNVCTDNVVSTYSNKPPKRVLNDVQQQLVFNIYSKYYPIS</sequence>
<dbReference type="AlphaFoldDB" id="A0A1R1Y1K5"/>
<feature type="transmembrane region" description="Helical" evidence="1">
    <location>
        <begin position="12"/>
        <end position="31"/>
    </location>
</feature>
<gene>
    <name evidence="2" type="ORF">AYI70_g3945</name>
</gene>
<evidence type="ECO:0000313" key="3">
    <source>
        <dbReference type="Proteomes" id="UP000187283"/>
    </source>
</evidence>
<keyword evidence="3" id="KW-1185">Reference proteome</keyword>